<evidence type="ECO:0000313" key="1">
    <source>
        <dbReference type="EMBL" id="JAS68587.1"/>
    </source>
</evidence>
<gene>
    <name evidence="1" type="ORF">g.50480</name>
</gene>
<dbReference type="EMBL" id="GECZ01001182">
    <property type="protein sequence ID" value="JAS68587.1"/>
    <property type="molecule type" value="Transcribed_RNA"/>
</dbReference>
<reference evidence="1" key="1">
    <citation type="submission" date="2015-11" db="EMBL/GenBank/DDBJ databases">
        <title>De novo transcriptome assembly of four potential Pierce s Disease insect vectors from Arizona vineyards.</title>
        <authorList>
            <person name="Tassone E.E."/>
        </authorList>
    </citation>
    <scope>NUCLEOTIDE SEQUENCE</scope>
</reference>
<accession>A0A1B6H1R3</accession>
<dbReference type="AlphaFoldDB" id="A0A1B6H1R3"/>
<name>A0A1B6H1R3_9HEMI</name>
<feature type="non-terminal residue" evidence="1">
    <location>
        <position position="1"/>
    </location>
</feature>
<organism evidence="1">
    <name type="scientific">Cuerna arida</name>
    <dbReference type="NCBI Taxonomy" id="1464854"/>
    <lineage>
        <taxon>Eukaryota</taxon>
        <taxon>Metazoa</taxon>
        <taxon>Ecdysozoa</taxon>
        <taxon>Arthropoda</taxon>
        <taxon>Hexapoda</taxon>
        <taxon>Insecta</taxon>
        <taxon>Pterygota</taxon>
        <taxon>Neoptera</taxon>
        <taxon>Paraneoptera</taxon>
        <taxon>Hemiptera</taxon>
        <taxon>Auchenorrhyncha</taxon>
        <taxon>Membracoidea</taxon>
        <taxon>Cicadellidae</taxon>
        <taxon>Cicadellinae</taxon>
        <taxon>Proconiini</taxon>
        <taxon>Cuerna</taxon>
    </lineage>
</organism>
<protein>
    <submittedName>
        <fullName evidence="1">Uncharacterized protein</fullName>
    </submittedName>
</protein>
<sequence length="105" mass="12372">KFTVNEVQADNVYDFKKWQRLYYKMTCISQETKGKNVRKEDKVFFQISTLFQFDYSSDMKGYVKAHKTINGLIAHNYFMSKTNAPVLPPTNLAHNNKCPIKKKNR</sequence>
<proteinExistence type="predicted"/>